<keyword evidence="3" id="KW-0004">4Fe-4S</keyword>
<name>A0A1D8ETA7_9CAUD</name>
<dbReference type="GO" id="GO:0051539">
    <property type="term" value="F:4 iron, 4 sulfur cluster binding"/>
    <property type="evidence" value="ECO:0007669"/>
    <property type="project" value="UniProtKB-KW"/>
</dbReference>
<evidence type="ECO:0000256" key="2">
    <source>
        <dbReference type="ARBA" id="ARBA00006597"/>
    </source>
</evidence>
<gene>
    <name evidence="12" type="primary">40</name>
    <name evidence="12" type="ORF">ANATOLE_40</name>
</gene>
<organism evidence="12 13">
    <name type="scientific">Propionibacterium phage Anatole</name>
    <dbReference type="NCBI Taxonomy" id="1897531"/>
    <lineage>
        <taxon>Viruses</taxon>
        <taxon>Duplodnaviria</taxon>
        <taxon>Heunggongvirae</taxon>
        <taxon>Uroviricota</taxon>
        <taxon>Caudoviricetes</taxon>
        <taxon>Anatolevirus</taxon>
        <taxon>Anatolevirus anatole</taxon>
    </lineage>
</organism>
<accession>A0A1D8ETA7</accession>
<keyword evidence="9" id="KW-1015">Disulfide bond</keyword>
<dbReference type="Pfam" id="PF02467">
    <property type="entry name" value="Whib"/>
    <property type="match status" value="1"/>
</dbReference>
<keyword evidence="13" id="KW-1185">Reference proteome</keyword>
<dbReference type="RefSeq" id="YP_009596788.1">
    <property type="nucleotide sequence ID" value="NC_041890.1"/>
</dbReference>
<evidence type="ECO:0000256" key="7">
    <source>
        <dbReference type="ARBA" id="ARBA00023015"/>
    </source>
</evidence>
<dbReference type="KEGG" id="vg:40072386"/>
<evidence type="ECO:0000256" key="6">
    <source>
        <dbReference type="ARBA" id="ARBA00023014"/>
    </source>
</evidence>
<evidence type="ECO:0000256" key="1">
    <source>
        <dbReference type="ARBA" id="ARBA00001966"/>
    </source>
</evidence>
<dbReference type="PANTHER" id="PTHR38839">
    <property type="entry name" value="TRANSCRIPTIONAL REGULATOR WHID-RELATED"/>
    <property type="match status" value="1"/>
</dbReference>
<comment type="cofactor">
    <cofactor evidence="1">
        <name>[4Fe-4S] cluster</name>
        <dbReference type="ChEBI" id="CHEBI:49883"/>
    </cofactor>
</comment>
<dbReference type="EMBL" id="KX620748">
    <property type="protein sequence ID" value="AOT24278.1"/>
    <property type="molecule type" value="Genomic_DNA"/>
</dbReference>
<dbReference type="GO" id="GO:0047134">
    <property type="term" value="F:protein-disulfide reductase [NAD(P)H] activity"/>
    <property type="evidence" value="ECO:0007669"/>
    <property type="project" value="TreeGrafter"/>
</dbReference>
<dbReference type="Proteomes" id="UP000223795">
    <property type="component" value="Segment"/>
</dbReference>
<sequence length="110" mass="12556">MSWPEEHHDVWAGVEDAIPDWVSDKVACSVRSDADWNADEDSRKAVAAVRICERCAFIEKCLDWALAHHEAGIWGGLTASDRERIERGESVRRVREIRRRRTAVGQVQES</sequence>
<evidence type="ECO:0000256" key="5">
    <source>
        <dbReference type="ARBA" id="ARBA00023004"/>
    </source>
</evidence>
<evidence type="ECO:0000256" key="3">
    <source>
        <dbReference type="ARBA" id="ARBA00022485"/>
    </source>
</evidence>
<keyword evidence="10" id="KW-0804">Transcription</keyword>
<evidence type="ECO:0000256" key="9">
    <source>
        <dbReference type="ARBA" id="ARBA00023157"/>
    </source>
</evidence>
<dbReference type="GO" id="GO:0046872">
    <property type="term" value="F:metal ion binding"/>
    <property type="evidence" value="ECO:0007669"/>
    <property type="project" value="UniProtKB-KW"/>
</dbReference>
<protein>
    <submittedName>
        <fullName evidence="12">WhiB</fullName>
    </submittedName>
</protein>
<proteinExistence type="inferred from homology"/>
<dbReference type="InterPro" id="IPR034768">
    <property type="entry name" value="4FE4S_WBL"/>
</dbReference>
<keyword evidence="6" id="KW-0411">Iron-sulfur</keyword>
<keyword evidence="7" id="KW-0805">Transcription regulation</keyword>
<evidence type="ECO:0000313" key="12">
    <source>
        <dbReference type="EMBL" id="AOT24278.1"/>
    </source>
</evidence>
<reference evidence="12 13" key="1">
    <citation type="submission" date="2016-07" db="EMBL/GenBank/DDBJ databases">
        <authorList>
            <person name="Modlin R.L."/>
            <person name="Cheng L.S."/>
            <person name="Marinelli L.J."/>
            <person name="Grosset N."/>
            <person name="Gautier M."/>
            <person name="Fitz-Gibbon S."/>
            <person name="Pellegrini M."/>
            <person name="Bowman C.A."/>
            <person name="Russell D.A."/>
            <person name="Jacobs-Sera D."/>
            <person name="Hatfull G.F."/>
        </authorList>
    </citation>
    <scope>NUCLEOTIDE SEQUENCE [LARGE SCALE GENOMIC DNA]</scope>
</reference>
<dbReference type="PROSITE" id="PS51674">
    <property type="entry name" value="4FE4S_WBL"/>
    <property type="match status" value="1"/>
</dbReference>
<dbReference type="GeneID" id="40072386"/>
<evidence type="ECO:0000256" key="10">
    <source>
        <dbReference type="ARBA" id="ARBA00023163"/>
    </source>
</evidence>
<dbReference type="OrthoDB" id="18553at10239"/>
<keyword evidence="5" id="KW-0408">Iron</keyword>
<dbReference type="InterPro" id="IPR003482">
    <property type="entry name" value="Whib"/>
</dbReference>
<evidence type="ECO:0000313" key="13">
    <source>
        <dbReference type="Proteomes" id="UP000223795"/>
    </source>
</evidence>
<keyword evidence="4" id="KW-0479">Metal-binding</keyword>
<evidence type="ECO:0000256" key="8">
    <source>
        <dbReference type="ARBA" id="ARBA00023125"/>
    </source>
</evidence>
<feature type="domain" description="4Fe-4S Wbl-type" evidence="11">
    <location>
        <begin position="27"/>
        <end position="84"/>
    </location>
</feature>
<dbReference type="GO" id="GO:0003677">
    <property type="term" value="F:DNA binding"/>
    <property type="evidence" value="ECO:0007669"/>
    <property type="project" value="UniProtKB-KW"/>
</dbReference>
<dbReference type="GO" id="GO:0045892">
    <property type="term" value="P:negative regulation of DNA-templated transcription"/>
    <property type="evidence" value="ECO:0007669"/>
    <property type="project" value="TreeGrafter"/>
</dbReference>
<keyword evidence="8" id="KW-0238">DNA-binding</keyword>
<evidence type="ECO:0000256" key="4">
    <source>
        <dbReference type="ARBA" id="ARBA00022723"/>
    </source>
</evidence>
<evidence type="ECO:0000259" key="11">
    <source>
        <dbReference type="PROSITE" id="PS51674"/>
    </source>
</evidence>
<comment type="similarity">
    <text evidence="2">Belongs to the WhiB family.</text>
</comment>